<feature type="non-terminal residue" evidence="4">
    <location>
        <position position="145"/>
    </location>
</feature>
<comment type="similarity">
    <text evidence="2">Belongs to the eukaryotic/archaeal RNase P protein component 3 family.</text>
</comment>
<dbReference type="SUPFAM" id="SSF89550">
    <property type="entry name" value="PHP domain-like"/>
    <property type="match status" value="1"/>
</dbReference>
<evidence type="ECO:0000256" key="3">
    <source>
        <dbReference type="ARBA" id="ARBA00022694"/>
    </source>
</evidence>
<dbReference type="AlphaFoldDB" id="A0A2G5BAW1"/>
<keyword evidence="3" id="KW-0819">tRNA processing</keyword>
<dbReference type="Gene3D" id="3.20.20.140">
    <property type="entry name" value="Metal-dependent hydrolases"/>
    <property type="match status" value="1"/>
</dbReference>
<dbReference type="GO" id="GO:0008033">
    <property type="term" value="P:tRNA processing"/>
    <property type="evidence" value="ECO:0007669"/>
    <property type="project" value="UniProtKB-KW"/>
</dbReference>
<gene>
    <name evidence="4" type="ORF">COEREDRAFT_21278</name>
</gene>
<dbReference type="Proteomes" id="UP000242474">
    <property type="component" value="Unassembled WGS sequence"/>
</dbReference>
<organism evidence="4 5">
    <name type="scientific">Coemansia reversa (strain ATCC 12441 / NRRL 1564)</name>
    <dbReference type="NCBI Taxonomy" id="763665"/>
    <lineage>
        <taxon>Eukaryota</taxon>
        <taxon>Fungi</taxon>
        <taxon>Fungi incertae sedis</taxon>
        <taxon>Zoopagomycota</taxon>
        <taxon>Kickxellomycotina</taxon>
        <taxon>Kickxellomycetes</taxon>
        <taxon>Kickxellales</taxon>
        <taxon>Kickxellaceae</taxon>
        <taxon>Coemansia</taxon>
    </lineage>
</organism>
<dbReference type="PANTHER" id="PTHR13031">
    <property type="entry name" value="RIBONUCLEASE P SUBUNIT P30"/>
    <property type="match status" value="1"/>
</dbReference>
<feature type="non-terminal residue" evidence="4">
    <location>
        <position position="1"/>
    </location>
</feature>
<dbReference type="GO" id="GO:0005655">
    <property type="term" value="C:nucleolar ribonuclease P complex"/>
    <property type="evidence" value="ECO:0007669"/>
    <property type="project" value="TreeGrafter"/>
</dbReference>
<dbReference type="GO" id="GO:0003723">
    <property type="term" value="F:RNA binding"/>
    <property type="evidence" value="ECO:0007669"/>
    <property type="project" value="TreeGrafter"/>
</dbReference>
<evidence type="ECO:0000313" key="5">
    <source>
        <dbReference type="Proteomes" id="UP000242474"/>
    </source>
</evidence>
<dbReference type="EMBL" id="KZ303502">
    <property type="protein sequence ID" value="PIA16140.1"/>
    <property type="molecule type" value="Genomic_DNA"/>
</dbReference>
<dbReference type="Pfam" id="PF01876">
    <property type="entry name" value="RNase_P_p30"/>
    <property type="match status" value="1"/>
</dbReference>
<dbReference type="PANTHER" id="PTHR13031:SF0">
    <property type="entry name" value="RIBONUCLEASE P PROTEIN SUBUNIT P30"/>
    <property type="match status" value="1"/>
</dbReference>
<name>A0A2G5BAW1_COERN</name>
<sequence length="145" mass="15528">YDVVAVQPASEKIMLAACSGVWDAVDMVALDMGARWGFFAKHKTVGQALANGLSLEIAYWPALADATTRQQWVSNAAGVVRATRGRGLVWTSGARQALDLRTPYDIANLGEALQLNGDLSKRGLSANARAVLMHAFTRADTLRAV</sequence>
<dbReference type="OrthoDB" id="17948at2759"/>
<evidence type="ECO:0000313" key="4">
    <source>
        <dbReference type="EMBL" id="PIA16140.1"/>
    </source>
</evidence>
<protein>
    <submittedName>
        <fullName evidence="4">PHP domain-like protein</fullName>
    </submittedName>
</protein>
<dbReference type="InterPro" id="IPR002738">
    <property type="entry name" value="RNase_P_p30"/>
</dbReference>
<evidence type="ECO:0000256" key="1">
    <source>
        <dbReference type="ARBA" id="ARBA00004123"/>
    </source>
</evidence>
<dbReference type="InterPro" id="IPR016195">
    <property type="entry name" value="Pol/histidinol_Pase-like"/>
</dbReference>
<comment type="subcellular location">
    <subcellularLocation>
        <location evidence="1">Nucleus</location>
    </subcellularLocation>
</comment>
<accession>A0A2G5BAW1</accession>
<evidence type="ECO:0000256" key="2">
    <source>
        <dbReference type="ARBA" id="ARBA00007331"/>
    </source>
</evidence>
<dbReference type="STRING" id="763665.A0A2G5BAW1"/>
<reference evidence="4 5" key="1">
    <citation type="journal article" date="2015" name="Genome Biol. Evol.">
        <title>Phylogenomic analyses indicate that early fungi evolved digesting cell walls of algal ancestors of land plants.</title>
        <authorList>
            <person name="Chang Y."/>
            <person name="Wang S."/>
            <person name="Sekimoto S."/>
            <person name="Aerts A.L."/>
            <person name="Choi C."/>
            <person name="Clum A."/>
            <person name="LaButti K.M."/>
            <person name="Lindquist E.A."/>
            <person name="Yee Ngan C."/>
            <person name="Ohm R.A."/>
            <person name="Salamov A.A."/>
            <person name="Grigoriev I.V."/>
            <person name="Spatafora J.W."/>
            <person name="Berbee M.L."/>
        </authorList>
    </citation>
    <scope>NUCLEOTIDE SEQUENCE [LARGE SCALE GENOMIC DNA]</scope>
    <source>
        <strain evidence="4 5">NRRL 1564</strain>
    </source>
</reference>
<keyword evidence="5" id="KW-1185">Reference proteome</keyword>
<proteinExistence type="inferred from homology"/>